<feature type="domain" description="Protein kinase" evidence="5">
    <location>
        <begin position="38"/>
        <end position="307"/>
    </location>
</feature>
<keyword evidence="2 3" id="KW-0067">ATP-binding</keyword>
<reference evidence="7 8" key="1">
    <citation type="submission" date="2024-03" db="EMBL/GenBank/DDBJ databases">
        <title>Adaptation during the transition from Ophiocordyceps entomopathogen to insect associate is accompanied by gene loss and intensified selection.</title>
        <authorList>
            <person name="Ward C.M."/>
            <person name="Onetto C.A."/>
            <person name="Borneman A.R."/>
        </authorList>
    </citation>
    <scope>NUCLEOTIDE SEQUENCE [LARGE SCALE GENOMIC DNA]</scope>
    <source>
        <strain evidence="7">AWRI1</strain>
        <tissue evidence="7">Single Adult Female</tissue>
    </source>
</reference>
<feature type="region of interest" description="Disordered" evidence="4">
    <location>
        <begin position="372"/>
        <end position="400"/>
    </location>
</feature>
<dbReference type="AlphaFoldDB" id="A0AAN9Y4V2"/>
<feature type="binding site" evidence="3">
    <location>
        <position position="67"/>
    </location>
    <ligand>
        <name>ATP</name>
        <dbReference type="ChEBI" id="CHEBI:30616"/>
    </ligand>
</feature>
<protein>
    <submittedName>
        <fullName evidence="7">Uncharacterized protein</fullName>
    </submittedName>
</protein>
<gene>
    <name evidence="7" type="ORF">V9T40_001686</name>
</gene>
<keyword evidence="8" id="KW-1185">Reference proteome</keyword>
<dbReference type="GO" id="GO:0005524">
    <property type="term" value="F:ATP binding"/>
    <property type="evidence" value="ECO:0007669"/>
    <property type="project" value="UniProtKB-UniRule"/>
</dbReference>
<dbReference type="EMBL" id="JBBCAQ010000022">
    <property type="protein sequence ID" value="KAK7590073.1"/>
    <property type="molecule type" value="Genomic_DNA"/>
</dbReference>
<dbReference type="GO" id="GO:0008276">
    <property type="term" value="F:protein methyltransferase activity"/>
    <property type="evidence" value="ECO:0007669"/>
    <property type="project" value="UniProtKB-ARBA"/>
</dbReference>
<dbReference type="SMART" id="SM00220">
    <property type="entry name" value="S_TKc"/>
    <property type="match status" value="1"/>
</dbReference>
<evidence type="ECO:0000256" key="2">
    <source>
        <dbReference type="ARBA" id="ARBA00022840"/>
    </source>
</evidence>
<dbReference type="InterPro" id="IPR008271">
    <property type="entry name" value="Ser/Thr_kinase_AS"/>
</dbReference>
<dbReference type="InterPro" id="IPR001214">
    <property type="entry name" value="SET_dom"/>
</dbReference>
<dbReference type="InterPro" id="IPR000719">
    <property type="entry name" value="Prot_kinase_dom"/>
</dbReference>
<dbReference type="InterPro" id="IPR017441">
    <property type="entry name" value="Protein_kinase_ATP_BS"/>
</dbReference>
<comment type="caution">
    <text evidence="7">The sequence shown here is derived from an EMBL/GenBank/DDBJ whole genome shotgun (WGS) entry which is preliminary data.</text>
</comment>
<dbReference type="InterPro" id="IPR046341">
    <property type="entry name" value="SET_dom_sf"/>
</dbReference>
<dbReference type="PANTHER" id="PTHR24359:SF1">
    <property type="entry name" value="INHIBITOR OF NUCLEAR FACTOR KAPPA-B KINASE EPSILON SUBUNIT HOMOLOG 1-RELATED"/>
    <property type="match status" value="1"/>
</dbReference>
<dbReference type="GO" id="GO:0008170">
    <property type="term" value="F:N-methyltransferase activity"/>
    <property type="evidence" value="ECO:0007669"/>
    <property type="project" value="UniProtKB-ARBA"/>
</dbReference>
<dbReference type="Proteomes" id="UP001367676">
    <property type="component" value="Unassembled WGS sequence"/>
</dbReference>
<feature type="domain" description="SET" evidence="6">
    <location>
        <begin position="593"/>
        <end position="723"/>
    </location>
</feature>
<evidence type="ECO:0000259" key="6">
    <source>
        <dbReference type="PROSITE" id="PS50280"/>
    </source>
</evidence>
<evidence type="ECO:0000256" key="1">
    <source>
        <dbReference type="ARBA" id="ARBA00022741"/>
    </source>
</evidence>
<keyword evidence="1 3" id="KW-0547">Nucleotide-binding</keyword>
<organism evidence="7 8">
    <name type="scientific">Parthenolecanium corni</name>
    <dbReference type="NCBI Taxonomy" id="536013"/>
    <lineage>
        <taxon>Eukaryota</taxon>
        <taxon>Metazoa</taxon>
        <taxon>Ecdysozoa</taxon>
        <taxon>Arthropoda</taxon>
        <taxon>Hexapoda</taxon>
        <taxon>Insecta</taxon>
        <taxon>Pterygota</taxon>
        <taxon>Neoptera</taxon>
        <taxon>Paraneoptera</taxon>
        <taxon>Hemiptera</taxon>
        <taxon>Sternorrhyncha</taxon>
        <taxon>Coccoidea</taxon>
        <taxon>Coccidae</taxon>
        <taxon>Parthenolecanium</taxon>
    </lineage>
</organism>
<dbReference type="SUPFAM" id="SSF82199">
    <property type="entry name" value="SET domain"/>
    <property type="match status" value="1"/>
</dbReference>
<dbReference type="SUPFAM" id="SSF56112">
    <property type="entry name" value="Protein kinase-like (PK-like)"/>
    <property type="match status" value="1"/>
</dbReference>
<dbReference type="PROSITE" id="PS00107">
    <property type="entry name" value="PROTEIN_KINASE_ATP"/>
    <property type="match status" value="1"/>
</dbReference>
<dbReference type="Pfam" id="PF00069">
    <property type="entry name" value="Pkinase"/>
    <property type="match status" value="1"/>
</dbReference>
<name>A0AAN9Y4V2_9HEMI</name>
<dbReference type="PROSITE" id="PS50280">
    <property type="entry name" value="SET"/>
    <property type="match status" value="1"/>
</dbReference>
<dbReference type="Gene3D" id="1.10.510.10">
    <property type="entry name" value="Transferase(Phosphotransferase) domain 1"/>
    <property type="match status" value="1"/>
</dbReference>
<dbReference type="PANTHER" id="PTHR24359">
    <property type="entry name" value="SERINE/THREONINE-PROTEIN KINASE SBK1"/>
    <property type="match status" value="1"/>
</dbReference>
<dbReference type="PROSITE" id="PS50011">
    <property type="entry name" value="PROTEIN_KINASE_DOM"/>
    <property type="match status" value="1"/>
</dbReference>
<evidence type="ECO:0000256" key="3">
    <source>
        <dbReference type="PROSITE-ProRule" id="PRU10141"/>
    </source>
</evidence>
<accession>A0AAN9Y4V2</accession>
<dbReference type="GO" id="GO:0008757">
    <property type="term" value="F:S-adenosylmethionine-dependent methyltransferase activity"/>
    <property type="evidence" value="ECO:0007669"/>
    <property type="project" value="UniProtKB-ARBA"/>
</dbReference>
<dbReference type="PROSITE" id="PS00108">
    <property type="entry name" value="PROTEIN_KINASE_ST"/>
    <property type="match status" value="1"/>
</dbReference>
<proteinExistence type="predicted"/>
<dbReference type="Pfam" id="PF00856">
    <property type="entry name" value="SET"/>
    <property type="match status" value="1"/>
</dbReference>
<evidence type="ECO:0000313" key="7">
    <source>
        <dbReference type="EMBL" id="KAK7590073.1"/>
    </source>
</evidence>
<dbReference type="FunFam" id="1.10.510.10:FF:000500">
    <property type="entry name" value="serine/threonine-protein kinase SBK1"/>
    <property type="match status" value="1"/>
</dbReference>
<evidence type="ECO:0000259" key="5">
    <source>
        <dbReference type="PROSITE" id="PS50011"/>
    </source>
</evidence>
<dbReference type="Gene3D" id="2.170.270.10">
    <property type="entry name" value="SET domain"/>
    <property type="match status" value="1"/>
</dbReference>
<sequence>MKKEVRVSDNLKAPPILFSNVHKIREFELEKVSLVDEFDILQIVGEGWFGKILLVEHKSTDTEMVLKALPKQYVNLKDFFREFHYGVHLGIHRNIVSTHNVAFETAGFYVFSQEYAPLGDLTSNVSENGIGELYSKRVAKQLAAAVEYIHTQNLVHRDIKLDNILVFKSDFSRIKLCDLGETRKINAMVRRRNEWLPYSPPEVLATDTDKTYRADPSHDVWQFAIVLFVCLTGCLPWQKASNDDPRYVSYLLWHQSNGVMMAVRRPKMFKLLSSKAQRLLRKFLEPKKDKRPSGLKDLGKYMNEKWLSKTISDRNDRFEDDTLCPSMYSFHSSPEEKNKLLHVLTEYGVETTVDRSAKKVRIQQWIQNSVIREEDEEDGGDEETFDSEYEKLPDCTTSSKTRSNMDSFINEHILDTKVVNNTTYKLVQRVENGVKMKLWIPEYLVNKETNTSFAREMKSINLTPDEKIYHVYNQLKKLSVNDVNNLQTQIVKLDLNQLPRSHKNEINSMITRMIQLYQNERKICHAVVKKLRLWIQKEELVNQRRQQLTLLFCLQEEINFVSKSVKKIDIQNNVDMEILPFNFSYINSITPGPQVTFPENPPIGCDCVGKRSCFLNKCCPEMFNRQTTYNEFGEVMNAASKNSKENPHQMTFDLDFNTEASKGLYTINCSEKGNISRFINHSEDSNLKVYSVWINWSDPHIYHVALFAARDILADEEITFTCSQASH</sequence>
<dbReference type="GO" id="GO:0004674">
    <property type="term" value="F:protein serine/threonine kinase activity"/>
    <property type="evidence" value="ECO:0007669"/>
    <property type="project" value="TreeGrafter"/>
</dbReference>
<evidence type="ECO:0000256" key="4">
    <source>
        <dbReference type="SAM" id="MobiDB-lite"/>
    </source>
</evidence>
<feature type="compositionally biased region" description="Acidic residues" evidence="4">
    <location>
        <begin position="373"/>
        <end position="387"/>
    </location>
</feature>
<evidence type="ECO:0000313" key="8">
    <source>
        <dbReference type="Proteomes" id="UP001367676"/>
    </source>
</evidence>
<dbReference type="InterPro" id="IPR011009">
    <property type="entry name" value="Kinase-like_dom_sf"/>
</dbReference>